<feature type="compositionally biased region" description="Basic and acidic residues" evidence="1">
    <location>
        <begin position="1"/>
        <end position="10"/>
    </location>
</feature>
<feature type="domain" description="Helicase-associated" evidence="2">
    <location>
        <begin position="292"/>
        <end position="357"/>
    </location>
</feature>
<gene>
    <name evidence="3" type="ORF">PAUS00366_LOCUS11522</name>
</gene>
<organism evidence="3">
    <name type="scientific">Pseudo-nitzschia australis</name>
    <dbReference type="NCBI Taxonomy" id="44445"/>
    <lineage>
        <taxon>Eukaryota</taxon>
        <taxon>Sar</taxon>
        <taxon>Stramenopiles</taxon>
        <taxon>Ochrophyta</taxon>
        <taxon>Bacillariophyta</taxon>
        <taxon>Bacillariophyceae</taxon>
        <taxon>Bacillariophycidae</taxon>
        <taxon>Bacillariales</taxon>
        <taxon>Bacillariaceae</taxon>
        <taxon>Pseudo-nitzschia</taxon>
    </lineage>
</organism>
<feature type="region of interest" description="Disordered" evidence="1">
    <location>
        <begin position="1"/>
        <end position="48"/>
    </location>
</feature>
<dbReference type="EMBL" id="HBIX01015893">
    <property type="protein sequence ID" value="CAE0718768.1"/>
    <property type="molecule type" value="Transcribed_RNA"/>
</dbReference>
<sequence length="433" mass="49540">MDNRKRKEIPESEIEDGLDRRTKSREAEDDEEPSSETPANSIKIEATDVNMVTTTAAAASYIDASALPSGTSTETAHTTTSNDNDVDIEPAIRAEKPLVATTTSTTNATTALPTMENPDLAATSREEVAIKIPPKPYNPDELSRWNQMFFELMLYRIANGNVNVKSTDREHEELYAWIVQLRKDYKTRERDPSESPLTDDQISVLESVRFAFTTRGEEHWQKSYERLKEYKADHGHVLVPRQCEIPGLGDWVTSQRQQYQEYRKGRPTPLTKQRKELLDEIGFQFRIRNRPEWGSKYDELLEYKEKHNDTRVPQHFKENKALGKWVAKQREQYKLHKKGKHSFLTPDRLEKLNTIGFVWSVRGETSTSPTEKNTINPLADDKGESTTILVVDAVMPKTEEEGTFVKEEEEKDDPVNADAPVVDRDKDVVSVNV</sequence>
<protein>
    <recommendedName>
        <fullName evidence="2">Helicase-associated domain-containing protein</fullName>
    </recommendedName>
</protein>
<accession>A0A7S4AKH5</accession>
<feature type="compositionally biased region" description="Basic and acidic residues" evidence="1">
    <location>
        <begin position="421"/>
        <end position="433"/>
    </location>
</feature>
<dbReference type="PANTHER" id="PTHR33418">
    <property type="entry name" value="HELICASE-ASSOCIATED"/>
    <property type="match status" value="1"/>
</dbReference>
<dbReference type="AlphaFoldDB" id="A0A7S4AKH5"/>
<feature type="compositionally biased region" description="Basic and acidic residues" evidence="1">
    <location>
        <begin position="17"/>
        <end position="26"/>
    </location>
</feature>
<evidence type="ECO:0000256" key="1">
    <source>
        <dbReference type="SAM" id="MobiDB-lite"/>
    </source>
</evidence>
<evidence type="ECO:0000313" key="3">
    <source>
        <dbReference type="EMBL" id="CAE0718768.1"/>
    </source>
</evidence>
<dbReference type="InterPro" id="IPR005114">
    <property type="entry name" value="Helicase_assoc"/>
</dbReference>
<feature type="compositionally biased region" description="Basic and acidic residues" evidence="1">
    <location>
        <begin position="399"/>
        <end position="408"/>
    </location>
</feature>
<reference evidence="3" key="1">
    <citation type="submission" date="2021-01" db="EMBL/GenBank/DDBJ databases">
        <authorList>
            <person name="Corre E."/>
            <person name="Pelletier E."/>
            <person name="Niang G."/>
            <person name="Scheremetjew M."/>
            <person name="Finn R."/>
            <person name="Kale V."/>
            <person name="Holt S."/>
            <person name="Cochrane G."/>
            <person name="Meng A."/>
            <person name="Brown T."/>
            <person name="Cohen L."/>
        </authorList>
    </citation>
    <scope>NUCLEOTIDE SEQUENCE</scope>
    <source>
        <strain evidence="3">10249 10 AB</strain>
    </source>
</reference>
<proteinExistence type="predicted"/>
<feature type="domain" description="Helicase-associated" evidence="2">
    <location>
        <begin position="144"/>
        <end position="208"/>
    </location>
</feature>
<dbReference type="Pfam" id="PF03457">
    <property type="entry name" value="HA"/>
    <property type="match status" value="3"/>
</dbReference>
<feature type="region of interest" description="Disordered" evidence="1">
    <location>
        <begin position="399"/>
        <end position="433"/>
    </location>
</feature>
<name>A0A7S4AKH5_9STRA</name>
<feature type="domain" description="Helicase-associated" evidence="2">
    <location>
        <begin position="217"/>
        <end position="283"/>
    </location>
</feature>
<dbReference type="PANTHER" id="PTHR33418:SF1">
    <property type="entry name" value="HELICASE-ASSOCIATED DOMAIN-CONTAINING PROTEIN"/>
    <property type="match status" value="1"/>
</dbReference>
<evidence type="ECO:0000259" key="2">
    <source>
        <dbReference type="Pfam" id="PF03457"/>
    </source>
</evidence>
<dbReference type="Gene3D" id="6.10.140.530">
    <property type="match status" value="3"/>
</dbReference>